<dbReference type="GO" id="GO:0004366">
    <property type="term" value="F:glycerol-3-phosphate O-acyltransferase activity"/>
    <property type="evidence" value="ECO:0007669"/>
    <property type="project" value="TreeGrafter"/>
</dbReference>
<dbReference type="EMBL" id="ML986539">
    <property type="protein sequence ID" value="KAF2271511.1"/>
    <property type="molecule type" value="Genomic_DNA"/>
</dbReference>
<keyword evidence="1" id="KW-0812">Transmembrane</keyword>
<feature type="transmembrane region" description="Helical" evidence="1">
    <location>
        <begin position="467"/>
        <end position="489"/>
    </location>
</feature>
<evidence type="ECO:0000313" key="3">
    <source>
        <dbReference type="EMBL" id="KAF2271511.1"/>
    </source>
</evidence>
<keyword evidence="4" id="KW-1185">Reference proteome</keyword>
<dbReference type="AlphaFoldDB" id="A0A6A6J4K6"/>
<evidence type="ECO:0000313" key="4">
    <source>
        <dbReference type="Proteomes" id="UP000800097"/>
    </source>
</evidence>
<dbReference type="RefSeq" id="XP_033649050.1">
    <property type="nucleotide sequence ID" value="XM_033801816.1"/>
</dbReference>
<feature type="transmembrane region" description="Helical" evidence="1">
    <location>
        <begin position="518"/>
        <end position="537"/>
    </location>
</feature>
<keyword evidence="1" id="KW-0472">Membrane</keyword>
<organism evidence="3 4">
    <name type="scientific">Westerdykella ornata</name>
    <dbReference type="NCBI Taxonomy" id="318751"/>
    <lineage>
        <taxon>Eukaryota</taxon>
        <taxon>Fungi</taxon>
        <taxon>Dikarya</taxon>
        <taxon>Ascomycota</taxon>
        <taxon>Pezizomycotina</taxon>
        <taxon>Dothideomycetes</taxon>
        <taxon>Pleosporomycetidae</taxon>
        <taxon>Pleosporales</taxon>
        <taxon>Sporormiaceae</taxon>
        <taxon>Westerdykella</taxon>
    </lineage>
</organism>
<feature type="domain" description="Phospholipid/glycerol acyltransferase" evidence="2">
    <location>
        <begin position="47"/>
        <end position="264"/>
    </location>
</feature>
<gene>
    <name evidence="3" type="ORF">EI97DRAFT_471124</name>
</gene>
<keyword evidence="3" id="KW-0808">Transferase</keyword>
<dbReference type="OrthoDB" id="2427554at2759"/>
<dbReference type="SUPFAM" id="SSF69593">
    <property type="entry name" value="Glycerol-3-phosphate (1)-acyltransferase"/>
    <property type="match status" value="1"/>
</dbReference>
<dbReference type="InterPro" id="IPR002123">
    <property type="entry name" value="Plipid/glycerol_acylTrfase"/>
</dbReference>
<dbReference type="GO" id="GO:0008654">
    <property type="term" value="P:phospholipid biosynthetic process"/>
    <property type="evidence" value="ECO:0007669"/>
    <property type="project" value="TreeGrafter"/>
</dbReference>
<feature type="transmembrane region" description="Helical" evidence="1">
    <location>
        <begin position="409"/>
        <end position="434"/>
    </location>
</feature>
<proteinExistence type="predicted"/>
<dbReference type="Proteomes" id="UP000800097">
    <property type="component" value="Unassembled WGS sequence"/>
</dbReference>
<dbReference type="InterPro" id="IPR052744">
    <property type="entry name" value="GPAT/DAPAT"/>
</dbReference>
<evidence type="ECO:0000256" key="1">
    <source>
        <dbReference type="SAM" id="Phobius"/>
    </source>
</evidence>
<dbReference type="PANTHER" id="PTHR31605">
    <property type="entry name" value="GLYCEROL-3-PHOSPHATE O-ACYLTRANSFERASE 1"/>
    <property type="match status" value="1"/>
</dbReference>
<accession>A0A6A6J4K6</accession>
<evidence type="ECO:0000259" key="2">
    <source>
        <dbReference type="SMART" id="SM00563"/>
    </source>
</evidence>
<protein>
    <submittedName>
        <fullName evidence="3">Glycerol-3-phosphate acyltransferase Sct1</fullName>
    </submittedName>
</protein>
<keyword evidence="3" id="KW-0012">Acyltransferase</keyword>
<sequence length="643" mass="71446">MSVGRSQSLVPWIYDILLGIFSICLDIFFREVYPRGAWRIPKREAVIIVAAPHANQFVDSVLLMCILKQHAGRQVSFLTAEKSLREPYIGRMAAWMGALPVVRPMDHASPGQGVIYLPDPDNNPALVCGRGASFTSLTAGCLIILPKVGNVRPEQQTVAQILGPQELLLRGPFSSAKPGHPLRERLLTGTPYKIAPHVDQREMFDAVFRELADGGCIGIFPEGGSHDRPSLLPLKAGVAIIALGTLARTPNCNLTILPCGLNYFNPNKFRSRAVVEFGNPVQVHPGQVDAFKEGGEAKRNAVGSLLETIQDALAAVTQQAPDHETLMLIQATRRLYRPLRMKLPLPLVVEMNRRLIAGYTNYKDDVQVIQLRKAVLDYNRKLRALGIKDHQLEWGDAEHRSWWLALLTLVYRVGQLITLGIATLPSLALFWPVFVTTKVISVKKQRKALAASDVKLEGRDVVGTWKILVALGLAPTLYTWYTSVVTLWLHHGRHNGYYVTLAPWYIRADAYVPRSAPLWVFSTAFFALLIAITFAGLRIGEIGVDIIQSLPPLFAALSPGSARALAELRTERQALSARVVKVIDTFEPELFADLELDSMDLDNHEYHYDGTYESELKVMPFNGNETPERGRCKARERLPRGLG</sequence>
<dbReference type="PANTHER" id="PTHR31605:SF0">
    <property type="entry name" value="GLYCEROL-3-PHOSPHATE O-ACYLTRANSFERASE 1"/>
    <property type="match status" value="1"/>
</dbReference>
<name>A0A6A6J4K6_WESOR</name>
<keyword evidence="1" id="KW-1133">Transmembrane helix</keyword>
<feature type="transmembrane region" description="Helical" evidence="1">
    <location>
        <begin position="12"/>
        <end position="33"/>
    </location>
</feature>
<dbReference type="GeneID" id="54554991"/>
<reference evidence="3" key="1">
    <citation type="journal article" date="2020" name="Stud. Mycol.">
        <title>101 Dothideomycetes genomes: a test case for predicting lifestyles and emergence of pathogens.</title>
        <authorList>
            <person name="Haridas S."/>
            <person name="Albert R."/>
            <person name="Binder M."/>
            <person name="Bloem J."/>
            <person name="Labutti K."/>
            <person name="Salamov A."/>
            <person name="Andreopoulos B."/>
            <person name="Baker S."/>
            <person name="Barry K."/>
            <person name="Bills G."/>
            <person name="Bluhm B."/>
            <person name="Cannon C."/>
            <person name="Castanera R."/>
            <person name="Culley D."/>
            <person name="Daum C."/>
            <person name="Ezra D."/>
            <person name="Gonzalez J."/>
            <person name="Henrissat B."/>
            <person name="Kuo A."/>
            <person name="Liang C."/>
            <person name="Lipzen A."/>
            <person name="Lutzoni F."/>
            <person name="Magnuson J."/>
            <person name="Mondo S."/>
            <person name="Nolan M."/>
            <person name="Ohm R."/>
            <person name="Pangilinan J."/>
            <person name="Park H.-J."/>
            <person name="Ramirez L."/>
            <person name="Alfaro M."/>
            <person name="Sun H."/>
            <person name="Tritt A."/>
            <person name="Yoshinaga Y."/>
            <person name="Zwiers L.-H."/>
            <person name="Turgeon B."/>
            <person name="Goodwin S."/>
            <person name="Spatafora J."/>
            <person name="Crous P."/>
            <person name="Grigoriev I."/>
        </authorList>
    </citation>
    <scope>NUCLEOTIDE SEQUENCE</scope>
    <source>
        <strain evidence="3">CBS 379.55</strain>
    </source>
</reference>
<dbReference type="SMART" id="SM00563">
    <property type="entry name" value="PlsC"/>
    <property type="match status" value="1"/>
</dbReference>
<dbReference type="GO" id="GO:0016287">
    <property type="term" value="F:glycerone-phosphate O-acyltransferase activity"/>
    <property type="evidence" value="ECO:0007669"/>
    <property type="project" value="TreeGrafter"/>
</dbReference>